<accession>A0A699XPU1</accession>
<proteinExistence type="predicted"/>
<dbReference type="EMBL" id="BKCJ011870667">
    <property type="protein sequence ID" value="GFD59886.1"/>
    <property type="molecule type" value="Genomic_DNA"/>
</dbReference>
<sequence length="66" mass="6874">PDAGRPTHWGPATTGALDTGGTRLSADWRRGARVFSGEGAAGRPLAPPQRPAPRQVPARFAGEKLT</sequence>
<organism evidence="2">
    <name type="scientific">Tanacetum cinerariifolium</name>
    <name type="common">Dalmatian daisy</name>
    <name type="synonym">Chrysanthemum cinerariifolium</name>
    <dbReference type="NCBI Taxonomy" id="118510"/>
    <lineage>
        <taxon>Eukaryota</taxon>
        <taxon>Viridiplantae</taxon>
        <taxon>Streptophyta</taxon>
        <taxon>Embryophyta</taxon>
        <taxon>Tracheophyta</taxon>
        <taxon>Spermatophyta</taxon>
        <taxon>Magnoliopsida</taxon>
        <taxon>eudicotyledons</taxon>
        <taxon>Gunneridae</taxon>
        <taxon>Pentapetalae</taxon>
        <taxon>asterids</taxon>
        <taxon>campanulids</taxon>
        <taxon>Asterales</taxon>
        <taxon>Asteraceae</taxon>
        <taxon>Asteroideae</taxon>
        <taxon>Anthemideae</taxon>
        <taxon>Anthemidinae</taxon>
        <taxon>Tanacetum</taxon>
    </lineage>
</organism>
<comment type="caution">
    <text evidence="2">The sequence shown here is derived from an EMBL/GenBank/DDBJ whole genome shotgun (WGS) entry which is preliminary data.</text>
</comment>
<gene>
    <name evidence="2" type="ORF">Tci_931855</name>
</gene>
<feature type="non-terminal residue" evidence="2">
    <location>
        <position position="1"/>
    </location>
</feature>
<name>A0A699XPU1_TANCI</name>
<evidence type="ECO:0000256" key="1">
    <source>
        <dbReference type="SAM" id="MobiDB-lite"/>
    </source>
</evidence>
<feature type="region of interest" description="Disordered" evidence="1">
    <location>
        <begin position="1"/>
        <end position="66"/>
    </location>
</feature>
<evidence type="ECO:0000313" key="2">
    <source>
        <dbReference type="EMBL" id="GFD59886.1"/>
    </source>
</evidence>
<protein>
    <submittedName>
        <fullName evidence="2">Uncharacterized protein</fullName>
    </submittedName>
</protein>
<dbReference type="AlphaFoldDB" id="A0A699XPU1"/>
<reference evidence="2" key="1">
    <citation type="journal article" date="2019" name="Sci. Rep.">
        <title>Draft genome of Tanacetum cinerariifolium, the natural source of mosquito coil.</title>
        <authorList>
            <person name="Yamashiro T."/>
            <person name="Shiraishi A."/>
            <person name="Satake H."/>
            <person name="Nakayama K."/>
        </authorList>
    </citation>
    <scope>NUCLEOTIDE SEQUENCE</scope>
</reference>